<accession>A0AAV8Q0N7</accession>
<comment type="caution">
    <text evidence="1">The sequence shown here is derived from an EMBL/GenBank/DDBJ whole genome shotgun (WGS) entry which is preliminary data.</text>
</comment>
<reference evidence="1 2" key="1">
    <citation type="submission" date="2022-12" db="EMBL/GenBank/DDBJ databases">
        <title>Chromosome-scale assembly of the Ensete ventricosum genome.</title>
        <authorList>
            <person name="Dussert Y."/>
            <person name="Stocks J."/>
            <person name="Wendawek A."/>
            <person name="Woldeyes F."/>
            <person name="Nichols R.A."/>
            <person name="Borrell J.S."/>
        </authorList>
    </citation>
    <scope>NUCLEOTIDE SEQUENCE [LARGE SCALE GENOMIC DNA]</scope>
    <source>
        <strain evidence="2">cv. Maze</strain>
        <tissue evidence="1">Seeds</tissue>
    </source>
</reference>
<protein>
    <submittedName>
        <fullName evidence="1">Uncharacterized protein</fullName>
    </submittedName>
</protein>
<dbReference type="AlphaFoldDB" id="A0AAV8Q0N7"/>
<evidence type="ECO:0000313" key="2">
    <source>
        <dbReference type="Proteomes" id="UP001222027"/>
    </source>
</evidence>
<gene>
    <name evidence="1" type="ORF">OPV22_005213</name>
</gene>
<dbReference type="EMBL" id="JAQQAF010000002">
    <property type="protein sequence ID" value="KAJ8504327.1"/>
    <property type="molecule type" value="Genomic_DNA"/>
</dbReference>
<keyword evidence="2" id="KW-1185">Reference proteome</keyword>
<proteinExistence type="predicted"/>
<organism evidence="1 2">
    <name type="scientific">Ensete ventricosum</name>
    <name type="common">Abyssinian banana</name>
    <name type="synonym">Musa ensete</name>
    <dbReference type="NCBI Taxonomy" id="4639"/>
    <lineage>
        <taxon>Eukaryota</taxon>
        <taxon>Viridiplantae</taxon>
        <taxon>Streptophyta</taxon>
        <taxon>Embryophyta</taxon>
        <taxon>Tracheophyta</taxon>
        <taxon>Spermatophyta</taxon>
        <taxon>Magnoliopsida</taxon>
        <taxon>Liliopsida</taxon>
        <taxon>Zingiberales</taxon>
        <taxon>Musaceae</taxon>
        <taxon>Ensete</taxon>
    </lineage>
</organism>
<dbReference type="Proteomes" id="UP001222027">
    <property type="component" value="Unassembled WGS sequence"/>
</dbReference>
<name>A0AAV8Q0N7_ENSVE</name>
<sequence length="146" mass="15603">MAGGGCGAGAGVHKPDAGCRRSSRWKWETPGRSCRLGAHALRTSSPPALVVSGAGGGGTVEDEDDDDPICCCCCCRIMELGAGRNFDSLASRSSASSRALSQWAMWLRLATLLRCPSPELRVSLLALWVQGSMPILASRFFRWVFQ</sequence>
<evidence type="ECO:0000313" key="1">
    <source>
        <dbReference type="EMBL" id="KAJ8504327.1"/>
    </source>
</evidence>